<dbReference type="AlphaFoldDB" id="A0AAD5K9T8"/>
<feature type="transmembrane region" description="Helical" evidence="8">
    <location>
        <begin position="330"/>
        <end position="351"/>
    </location>
</feature>
<protein>
    <submittedName>
        <fullName evidence="10">General substrate transporter</fullName>
    </submittedName>
</protein>
<reference evidence="10" key="1">
    <citation type="journal article" date="2022" name="IScience">
        <title>Evolution of zygomycete secretomes and the origins of terrestrial fungal ecologies.</title>
        <authorList>
            <person name="Chang Y."/>
            <person name="Wang Y."/>
            <person name="Mondo S."/>
            <person name="Ahrendt S."/>
            <person name="Andreopoulos W."/>
            <person name="Barry K."/>
            <person name="Beard J."/>
            <person name="Benny G.L."/>
            <person name="Blankenship S."/>
            <person name="Bonito G."/>
            <person name="Cuomo C."/>
            <person name="Desiro A."/>
            <person name="Gervers K.A."/>
            <person name="Hundley H."/>
            <person name="Kuo A."/>
            <person name="LaButti K."/>
            <person name="Lang B.F."/>
            <person name="Lipzen A."/>
            <person name="O'Donnell K."/>
            <person name="Pangilinan J."/>
            <person name="Reynolds N."/>
            <person name="Sandor L."/>
            <person name="Smith M.E."/>
            <person name="Tsang A."/>
            <person name="Grigoriev I.V."/>
            <person name="Stajich J.E."/>
            <person name="Spatafora J.W."/>
        </authorList>
    </citation>
    <scope>NUCLEOTIDE SEQUENCE</scope>
    <source>
        <strain evidence="10">RSA 2281</strain>
    </source>
</reference>
<evidence type="ECO:0000256" key="1">
    <source>
        <dbReference type="ARBA" id="ARBA00004141"/>
    </source>
</evidence>
<gene>
    <name evidence="10" type="ORF">BDA99DRAFT_510337</name>
</gene>
<feature type="transmembrane region" description="Helical" evidence="8">
    <location>
        <begin position="49"/>
        <end position="71"/>
    </location>
</feature>
<dbReference type="NCBIfam" id="TIGR00879">
    <property type="entry name" value="SP"/>
    <property type="match status" value="1"/>
</dbReference>
<keyword evidence="5 8" id="KW-1133">Transmembrane helix</keyword>
<evidence type="ECO:0000256" key="6">
    <source>
        <dbReference type="ARBA" id="ARBA00023136"/>
    </source>
</evidence>
<feature type="domain" description="Major facilitator superfamily (MFS) profile" evidence="9">
    <location>
        <begin position="10"/>
        <end position="469"/>
    </location>
</feature>
<comment type="subcellular location">
    <subcellularLocation>
        <location evidence="1">Membrane</location>
        <topology evidence="1">Multi-pass membrane protein</topology>
    </subcellularLocation>
</comment>
<evidence type="ECO:0000256" key="3">
    <source>
        <dbReference type="ARBA" id="ARBA00022448"/>
    </source>
</evidence>
<evidence type="ECO:0000259" key="9">
    <source>
        <dbReference type="PROSITE" id="PS50850"/>
    </source>
</evidence>
<feature type="transmembrane region" description="Helical" evidence="8">
    <location>
        <begin position="293"/>
        <end position="318"/>
    </location>
</feature>
<evidence type="ECO:0000256" key="2">
    <source>
        <dbReference type="ARBA" id="ARBA00010992"/>
    </source>
</evidence>
<reference evidence="10" key="2">
    <citation type="submission" date="2023-02" db="EMBL/GenBank/DDBJ databases">
        <authorList>
            <consortium name="DOE Joint Genome Institute"/>
            <person name="Mondo S.J."/>
            <person name="Chang Y."/>
            <person name="Wang Y."/>
            <person name="Ahrendt S."/>
            <person name="Andreopoulos W."/>
            <person name="Barry K."/>
            <person name="Beard J."/>
            <person name="Benny G.L."/>
            <person name="Blankenship S."/>
            <person name="Bonito G."/>
            <person name="Cuomo C."/>
            <person name="Desiro A."/>
            <person name="Gervers K.A."/>
            <person name="Hundley H."/>
            <person name="Kuo A."/>
            <person name="LaButti K."/>
            <person name="Lang B.F."/>
            <person name="Lipzen A."/>
            <person name="O'Donnell K."/>
            <person name="Pangilinan J."/>
            <person name="Reynolds N."/>
            <person name="Sandor L."/>
            <person name="Smith M.W."/>
            <person name="Tsang A."/>
            <person name="Grigoriev I.V."/>
            <person name="Stajich J.E."/>
            <person name="Spatafora J.W."/>
        </authorList>
    </citation>
    <scope>NUCLEOTIDE SEQUENCE</scope>
    <source>
        <strain evidence="10">RSA 2281</strain>
    </source>
</reference>
<dbReference type="FunFam" id="1.20.1250.20:FF:000134">
    <property type="entry name" value="MFS sugar transporter protein"/>
    <property type="match status" value="1"/>
</dbReference>
<dbReference type="EMBL" id="JAIXMP010000014">
    <property type="protein sequence ID" value="KAI9262136.1"/>
    <property type="molecule type" value="Genomic_DNA"/>
</dbReference>
<accession>A0AAD5K9T8</accession>
<feature type="transmembrane region" description="Helical" evidence="8">
    <location>
        <begin position="102"/>
        <end position="125"/>
    </location>
</feature>
<evidence type="ECO:0000313" key="11">
    <source>
        <dbReference type="Proteomes" id="UP001209540"/>
    </source>
</evidence>
<feature type="transmembrane region" description="Helical" evidence="8">
    <location>
        <begin position="415"/>
        <end position="438"/>
    </location>
</feature>
<dbReference type="InterPro" id="IPR005829">
    <property type="entry name" value="Sugar_transporter_CS"/>
</dbReference>
<dbReference type="PANTHER" id="PTHR48022">
    <property type="entry name" value="PLASTIDIC GLUCOSE TRANSPORTER 4"/>
    <property type="match status" value="1"/>
</dbReference>
<evidence type="ECO:0000256" key="8">
    <source>
        <dbReference type="SAM" id="Phobius"/>
    </source>
</evidence>
<evidence type="ECO:0000256" key="7">
    <source>
        <dbReference type="RuleBase" id="RU003346"/>
    </source>
</evidence>
<dbReference type="PRINTS" id="PR00171">
    <property type="entry name" value="SUGRTRNSPORT"/>
</dbReference>
<feature type="transmembrane region" description="Helical" evidence="8">
    <location>
        <begin position="381"/>
        <end position="403"/>
    </location>
</feature>
<evidence type="ECO:0000313" key="10">
    <source>
        <dbReference type="EMBL" id="KAI9262136.1"/>
    </source>
</evidence>
<keyword evidence="3 7" id="KW-0813">Transport</keyword>
<dbReference type="InterPro" id="IPR003663">
    <property type="entry name" value="Sugar/inositol_transpt"/>
</dbReference>
<dbReference type="SUPFAM" id="SSF103473">
    <property type="entry name" value="MFS general substrate transporter"/>
    <property type="match status" value="1"/>
</dbReference>
<evidence type="ECO:0000256" key="5">
    <source>
        <dbReference type="ARBA" id="ARBA00022989"/>
    </source>
</evidence>
<feature type="transmembrane region" description="Helical" evidence="8">
    <location>
        <begin position="78"/>
        <end position="96"/>
    </location>
</feature>
<dbReference type="PROSITE" id="PS50850">
    <property type="entry name" value="MFS"/>
    <property type="match status" value="1"/>
</dbReference>
<feature type="transmembrane region" description="Helical" evidence="8">
    <location>
        <begin position="444"/>
        <end position="465"/>
    </location>
</feature>
<dbReference type="PROSITE" id="PS00216">
    <property type="entry name" value="SUGAR_TRANSPORT_1"/>
    <property type="match status" value="1"/>
</dbReference>
<dbReference type="InterPro" id="IPR005828">
    <property type="entry name" value="MFS_sugar_transport-like"/>
</dbReference>
<proteinExistence type="inferred from homology"/>
<dbReference type="PANTHER" id="PTHR48022:SF7">
    <property type="entry name" value="MAJOR FACILITATOR SUPERFAMILY (MFS) PROFILE DOMAIN-CONTAINING PROTEIN-RELATED"/>
    <property type="match status" value="1"/>
</dbReference>
<dbReference type="InterPro" id="IPR050360">
    <property type="entry name" value="MFS_Sugar_Transporters"/>
</dbReference>
<dbReference type="Pfam" id="PF00083">
    <property type="entry name" value="Sugar_tr"/>
    <property type="match status" value="1"/>
</dbReference>
<keyword evidence="6 8" id="KW-0472">Membrane</keyword>
<name>A0AAD5K9T8_9FUNG</name>
<dbReference type="Gene3D" id="1.20.1250.20">
    <property type="entry name" value="MFS general substrate transporter like domains"/>
    <property type="match status" value="1"/>
</dbReference>
<feature type="transmembrane region" description="Helical" evidence="8">
    <location>
        <begin position="259"/>
        <end position="281"/>
    </location>
</feature>
<dbReference type="Proteomes" id="UP001209540">
    <property type="component" value="Unassembled WGS sequence"/>
</dbReference>
<keyword evidence="11" id="KW-1185">Reference proteome</keyword>
<dbReference type="GO" id="GO:0005351">
    <property type="term" value="F:carbohydrate:proton symporter activity"/>
    <property type="evidence" value="ECO:0007669"/>
    <property type="project" value="TreeGrafter"/>
</dbReference>
<feature type="transmembrane region" description="Helical" evidence="8">
    <location>
        <begin position="168"/>
        <end position="189"/>
    </location>
</feature>
<dbReference type="InterPro" id="IPR036259">
    <property type="entry name" value="MFS_trans_sf"/>
</dbReference>
<dbReference type="GO" id="GO:0016020">
    <property type="term" value="C:membrane"/>
    <property type="evidence" value="ECO:0007669"/>
    <property type="project" value="UniProtKB-SubCell"/>
</dbReference>
<feature type="transmembrane region" description="Helical" evidence="8">
    <location>
        <begin position="137"/>
        <end position="156"/>
    </location>
</feature>
<keyword evidence="4 8" id="KW-0812">Transmembrane</keyword>
<organism evidence="10 11">
    <name type="scientific">Phascolomyces articulosus</name>
    <dbReference type="NCBI Taxonomy" id="60185"/>
    <lineage>
        <taxon>Eukaryota</taxon>
        <taxon>Fungi</taxon>
        <taxon>Fungi incertae sedis</taxon>
        <taxon>Mucoromycota</taxon>
        <taxon>Mucoromycotina</taxon>
        <taxon>Mucoromycetes</taxon>
        <taxon>Mucorales</taxon>
        <taxon>Lichtheimiaceae</taxon>
        <taxon>Phascolomyces</taxon>
    </lineage>
</organism>
<comment type="similarity">
    <text evidence="2 7">Belongs to the major facilitator superfamily. Sugar transporter (TC 2.A.1.1) family.</text>
</comment>
<evidence type="ECO:0000256" key="4">
    <source>
        <dbReference type="ARBA" id="ARBA00022692"/>
    </source>
</evidence>
<comment type="caution">
    <text evidence="10">The sequence shown here is derived from an EMBL/GenBank/DDBJ whole genome shotgun (WGS) entry which is preliminary data.</text>
</comment>
<dbReference type="InterPro" id="IPR020846">
    <property type="entry name" value="MFS_dom"/>
</dbReference>
<sequence>MMKDTRLYLICSFVSIGGLMYRYDTAVLTACLALPEYRQVFSLNNDTNGVAAVVASLSASFLTSLVSGFAADGIGRKKFFYVAAIFHIVGSVIQMVDLQLSALLVGRVITGSTVGMLSMSVPLYQSEIASPQNRGRIIALYQLGVTTGFCISSWIAYGTADLINNLSWRVPVGIQIVPGGILLLGLSFIPESPRWLIARDRYNEALTILAQIRGNKTDDTEVQMEYTSIVQDVTFDRTYTSKTFFALFKKGIENYRKRTVLGAGIHIFTQLTGANGLLFYLPRILRSAGLGEIHSVLIGNGVAGVVNMLGTVPVFFYIDRWPRRRILVTGAALMSACLFTVAGLMGGYSTMVSPTRIHMNPTSSIDGVNINIHNPAVTYSILALLCVFIATFSLSWGPAGWIYPAEIYPQLIRANAMGVTTATSYLFNIIITLVTPILFETIRWGTYLLFGVFCVIIAFIIHKYFPETRGRSLEEVNLIFSGALVDQQPGAHHPETAAEALLKMQQIQVRDRRRRLEQGGQQMVWDDVRIFSSAPSDAAIAMEPAGPDLEKR</sequence>